<protein>
    <submittedName>
        <fullName evidence="2">Uncharacterized protein</fullName>
    </submittedName>
</protein>
<feature type="region of interest" description="Disordered" evidence="1">
    <location>
        <begin position="129"/>
        <end position="153"/>
    </location>
</feature>
<keyword evidence="3" id="KW-1185">Reference proteome</keyword>
<organism evidence="2 3">
    <name type="scientific">Cyclostephanos tholiformis</name>
    <dbReference type="NCBI Taxonomy" id="382380"/>
    <lineage>
        <taxon>Eukaryota</taxon>
        <taxon>Sar</taxon>
        <taxon>Stramenopiles</taxon>
        <taxon>Ochrophyta</taxon>
        <taxon>Bacillariophyta</taxon>
        <taxon>Coscinodiscophyceae</taxon>
        <taxon>Thalassiosirophycidae</taxon>
        <taxon>Stephanodiscales</taxon>
        <taxon>Stephanodiscaceae</taxon>
        <taxon>Cyclostephanos</taxon>
    </lineage>
</organism>
<evidence type="ECO:0000313" key="3">
    <source>
        <dbReference type="Proteomes" id="UP001530377"/>
    </source>
</evidence>
<name>A0ABD3SSD1_9STRA</name>
<accession>A0ABD3SSD1</accession>
<gene>
    <name evidence="2" type="ORF">ACHAXA_002019</name>
</gene>
<dbReference type="Proteomes" id="UP001530377">
    <property type="component" value="Unassembled WGS sequence"/>
</dbReference>
<evidence type="ECO:0000256" key="1">
    <source>
        <dbReference type="SAM" id="MobiDB-lite"/>
    </source>
</evidence>
<feature type="region of interest" description="Disordered" evidence="1">
    <location>
        <begin position="73"/>
        <end position="108"/>
    </location>
</feature>
<evidence type="ECO:0000313" key="2">
    <source>
        <dbReference type="EMBL" id="KAL3827522.1"/>
    </source>
</evidence>
<feature type="region of interest" description="Disordered" evidence="1">
    <location>
        <begin position="25"/>
        <end position="49"/>
    </location>
</feature>
<proteinExistence type="predicted"/>
<comment type="caution">
    <text evidence="2">The sequence shown here is derived from an EMBL/GenBank/DDBJ whole genome shotgun (WGS) entry which is preliminary data.</text>
</comment>
<dbReference type="AlphaFoldDB" id="A0ABD3SSD1"/>
<reference evidence="2 3" key="1">
    <citation type="submission" date="2024-10" db="EMBL/GenBank/DDBJ databases">
        <title>Updated reference genomes for cyclostephanoid diatoms.</title>
        <authorList>
            <person name="Roberts W.R."/>
            <person name="Alverson A.J."/>
        </authorList>
    </citation>
    <scope>NUCLEOTIDE SEQUENCE [LARGE SCALE GENOMIC DNA]</scope>
    <source>
        <strain evidence="2 3">AJA228-03</strain>
    </source>
</reference>
<sequence>METTRIHHPPWRFFDLMSAVVRRSSTPKSHFPNGGGPPSAIPGDDGRTRARRHDDIVDAYQKTSLVIPNLGDIDDDETVSGGISTKRLRMPPRGGTTTHGGMPSRGGVRHNIARESRITIAVKAKVPVEEEEEVRAAGIRFRPPSPPNGDGGI</sequence>
<dbReference type="EMBL" id="JALLPB020000002">
    <property type="protein sequence ID" value="KAL3827522.1"/>
    <property type="molecule type" value="Genomic_DNA"/>
</dbReference>